<dbReference type="PROSITE" id="PS51332">
    <property type="entry name" value="B12_BINDING"/>
    <property type="match status" value="1"/>
</dbReference>
<dbReference type="SUPFAM" id="SSF52242">
    <property type="entry name" value="Cobalamin (vitamin B12)-binding domain"/>
    <property type="match status" value="1"/>
</dbReference>
<reference evidence="2 3" key="1">
    <citation type="submission" date="2020-08" db="EMBL/GenBank/DDBJ databases">
        <authorList>
            <person name="Liu C."/>
            <person name="Sun Q."/>
        </authorList>
    </citation>
    <scope>NUCLEOTIDE SEQUENCE [LARGE SCALE GENOMIC DNA]</scope>
    <source>
        <strain evidence="2 3">NSJ-59</strain>
    </source>
</reference>
<dbReference type="Proteomes" id="UP000606870">
    <property type="component" value="Unassembled WGS sequence"/>
</dbReference>
<keyword evidence="3" id="KW-1185">Reference proteome</keyword>
<evidence type="ECO:0000313" key="3">
    <source>
        <dbReference type="Proteomes" id="UP000606870"/>
    </source>
</evidence>
<organism evidence="2 3">
    <name type="scientific">Megasphaera hominis</name>
    <dbReference type="NCBI Taxonomy" id="159836"/>
    <lineage>
        <taxon>Bacteria</taxon>
        <taxon>Bacillati</taxon>
        <taxon>Bacillota</taxon>
        <taxon>Negativicutes</taxon>
        <taxon>Veillonellales</taxon>
        <taxon>Veillonellaceae</taxon>
        <taxon>Megasphaera</taxon>
    </lineage>
</organism>
<dbReference type="Gene3D" id="3.40.50.280">
    <property type="entry name" value="Cobalamin-binding domain"/>
    <property type="match status" value="1"/>
</dbReference>
<dbReference type="RefSeq" id="WP_186503466.1">
    <property type="nucleotide sequence ID" value="NZ_JACOGK010000022.1"/>
</dbReference>
<protein>
    <submittedName>
        <fullName evidence="2">Cobalamin B12-binding domain-containing protein</fullName>
    </submittedName>
</protein>
<evidence type="ECO:0000259" key="1">
    <source>
        <dbReference type="PROSITE" id="PS51332"/>
    </source>
</evidence>
<dbReference type="InterPro" id="IPR006158">
    <property type="entry name" value="Cobalamin-bd"/>
</dbReference>
<proteinExistence type="predicted"/>
<feature type="domain" description="B12-binding" evidence="1">
    <location>
        <begin position="456"/>
        <end position="586"/>
    </location>
</feature>
<gene>
    <name evidence="2" type="ORF">H8J70_08180</name>
</gene>
<evidence type="ECO:0000313" key="2">
    <source>
        <dbReference type="EMBL" id="MBC3537228.1"/>
    </source>
</evidence>
<dbReference type="EMBL" id="JACOGK010000022">
    <property type="protein sequence ID" value="MBC3537228.1"/>
    <property type="molecule type" value="Genomic_DNA"/>
</dbReference>
<sequence>MSDQILLKKDLVPNDVPSLEEILAASRKEAQDVTIGTTLFMKKYGVTSEAEYKKKMMKQGKIMHHAHIGWNSWEETAKGFEYIYDELTNKRGIILDRFGVALDWVMGVPQEMRDKVMKGGSLIFETPEEWAAVGQVVPIQPHFGDHMIGSLNSTENVKLALKAGVTTMGNIAQYYTYEYPGGLMSKEDRVINMATAIGLMGLFRDQGAVIHSNLDDGFGAMFHDLANLTGWAIMERYIVEELLGGRLSLMYGNLFSDPILRIIFLMANDEINTYHTPGSMIYGNTIDYSNDYDRNYAALCSFVLADTCGQMLFPTGHAVTPIPITEAIRIPSADEIIQVHVTANMLEEKAKHYQAFLDIEKMTVEKEKLVIGGRIFFERVMNGLDDIGIDTKNPCELLLALKALGPAKLEELYGAGKKDEKAMRGRVPIKPTDIVWTIENRRTQICKTIDNLEHSLDGVNGIVAATDVHEFGKEIVKSVLTEAGMNIFDLGANVGPQEIIDTIIETDSKFVLVSTFNGIALTYASELLNGIAQQHLDGVTVIMGGLLNENVAGQTLPVNVDDKLTEMGVVCSSNADQLVDLIKQRL</sequence>
<comment type="caution">
    <text evidence="2">The sequence shown here is derived from an EMBL/GenBank/DDBJ whole genome shotgun (WGS) entry which is preliminary data.</text>
</comment>
<accession>A0ABR6VIW6</accession>
<name>A0ABR6VIW6_9FIRM</name>
<dbReference type="InterPro" id="IPR036724">
    <property type="entry name" value="Cobalamin-bd_sf"/>
</dbReference>
<dbReference type="Pfam" id="PF02310">
    <property type="entry name" value="B12-binding"/>
    <property type="match status" value="1"/>
</dbReference>